<dbReference type="Pfam" id="PF00970">
    <property type="entry name" value="FAD_binding_6"/>
    <property type="match status" value="1"/>
</dbReference>
<keyword evidence="7" id="KW-0408">Iron</keyword>
<feature type="domain" description="FAD-binding FR-type" evidence="10">
    <location>
        <begin position="13"/>
        <end position="117"/>
    </location>
</feature>
<keyword evidence="5" id="KW-0274">FAD</keyword>
<dbReference type="PRINTS" id="PR00410">
    <property type="entry name" value="PHEHYDRXLASE"/>
</dbReference>
<dbReference type="GO" id="GO:0050660">
    <property type="term" value="F:flavin adenine dinucleotide binding"/>
    <property type="evidence" value="ECO:0007669"/>
    <property type="project" value="TreeGrafter"/>
</dbReference>
<dbReference type="NCBIfam" id="TIGR02160">
    <property type="entry name" value="PA_CoA_Oxy5"/>
    <property type="match status" value="1"/>
</dbReference>
<dbReference type="CDD" id="cd06214">
    <property type="entry name" value="PA_degradation_oxidoreductase_like"/>
    <property type="match status" value="1"/>
</dbReference>
<dbReference type="RefSeq" id="WP_179427555.1">
    <property type="nucleotide sequence ID" value="NZ_JACBZP010000001.1"/>
</dbReference>
<reference evidence="11 12" key="1">
    <citation type="submission" date="2020-07" db="EMBL/GenBank/DDBJ databases">
        <title>Sequencing the genomes of 1000 actinobacteria strains.</title>
        <authorList>
            <person name="Klenk H.-P."/>
        </authorList>
    </citation>
    <scope>NUCLEOTIDE SEQUENCE [LARGE SCALE GENOMIC DNA]</scope>
    <source>
        <strain evidence="11 12">DSM 26341</strain>
    </source>
</reference>
<comment type="caution">
    <text evidence="11">The sequence shown here is derived from an EMBL/GenBank/DDBJ whole genome shotgun (WGS) entry which is preliminary data.</text>
</comment>
<proteinExistence type="predicted"/>
<keyword evidence="6" id="KW-0560">Oxidoreductase</keyword>
<dbReference type="InterPro" id="IPR001433">
    <property type="entry name" value="OxRdtase_FAD/NAD-bd"/>
</dbReference>
<dbReference type="PRINTS" id="PR00371">
    <property type="entry name" value="FPNCR"/>
</dbReference>
<evidence type="ECO:0000256" key="3">
    <source>
        <dbReference type="ARBA" id="ARBA00022714"/>
    </source>
</evidence>
<sequence length="370" mass="40016">MAPATDAPARRRLKFHPLTVAGIRQLTADSVEIAFAVPPELQDEFSYVPGQHVAVRTTIDGVDVRRSYSLCAVPDGRTVKIGVKETPGGIFSSFVQDKLEPGATLEVMNPQGTFTSHVPGGTAARIVAIAAGSGITPVMALASSLLAGNEKASFTLIYANRTVADVMFLEEIADLKDLYPGRFDVHHVLSREGRSADLYSGRIDGEKLERLFEYIVPPEIIDEWFLCGPLELVDLCRDALDGRDVDRSRVHFELFTTGDSPSRSAPRKLTKEEIKGPQRQITFRLDGRSATVETPAEAPETVLAAALRSRSDVPFACAGGVCGTCKAVLTKGNVSMADNFALEPDEIEAGYVLTCQSTPTTDAVEVDYDR</sequence>
<comment type="cofactor">
    <cofactor evidence="1">
        <name>FAD</name>
        <dbReference type="ChEBI" id="CHEBI:57692"/>
    </cofactor>
</comment>
<dbReference type="InterPro" id="IPR017938">
    <property type="entry name" value="Riboflavin_synthase-like_b-brl"/>
</dbReference>
<dbReference type="PANTHER" id="PTHR47354">
    <property type="entry name" value="NADH OXIDOREDUCTASE HCR"/>
    <property type="match status" value="1"/>
</dbReference>
<gene>
    <name evidence="11" type="ORF">BJY26_001838</name>
</gene>
<evidence type="ECO:0000313" key="11">
    <source>
        <dbReference type="EMBL" id="NYI67532.1"/>
    </source>
</evidence>
<evidence type="ECO:0000259" key="9">
    <source>
        <dbReference type="PROSITE" id="PS51085"/>
    </source>
</evidence>
<dbReference type="InterPro" id="IPR011884">
    <property type="entry name" value="PaaE"/>
</dbReference>
<dbReference type="Pfam" id="PF00175">
    <property type="entry name" value="NAD_binding_1"/>
    <property type="match status" value="1"/>
</dbReference>
<keyword evidence="3" id="KW-0001">2Fe-2S</keyword>
<evidence type="ECO:0000256" key="5">
    <source>
        <dbReference type="ARBA" id="ARBA00022827"/>
    </source>
</evidence>
<evidence type="ECO:0000256" key="1">
    <source>
        <dbReference type="ARBA" id="ARBA00001974"/>
    </source>
</evidence>
<dbReference type="PROSITE" id="PS00197">
    <property type="entry name" value="2FE2S_FER_1"/>
    <property type="match status" value="1"/>
</dbReference>
<dbReference type="InterPro" id="IPR039261">
    <property type="entry name" value="FNR_nucleotide-bd"/>
</dbReference>
<dbReference type="InterPro" id="IPR012675">
    <property type="entry name" value="Beta-grasp_dom_sf"/>
</dbReference>
<feature type="domain" description="2Fe-2S ferredoxin-type" evidence="9">
    <location>
        <begin position="279"/>
        <end position="370"/>
    </location>
</feature>
<dbReference type="InterPro" id="IPR036010">
    <property type="entry name" value="2Fe-2S_ferredoxin-like_sf"/>
</dbReference>
<keyword evidence="8" id="KW-0411">Iron-sulfur</keyword>
<dbReference type="PROSITE" id="PS51085">
    <property type="entry name" value="2FE2S_FER_2"/>
    <property type="match status" value="1"/>
</dbReference>
<organism evidence="11 12">
    <name type="scientific">Spelaeicoccus albus</name>
    <dbReference type="NCBI Taxonomy" id="1280376"/>
    <lineage>
        <taxon>Bacteria</taxon>
        <taxon>Bacillati</taxon>
        <taxon>Actinomycetota</taxon>
        <taxon>Actinomycetes</taxon>
        <taxon>Micrococcales</taxon>
        <taxon>Brevibacteriaceae</taxon>
        <taxon>Spelaeicoccus</taxon>
    </lineage>
</organism>
<accession>A0A7Z0D291</accession>
<name>A0A7Z0D291_9MICO</name>
<dbReference type="AlphaFoldDB" id="A0A7Z0D291"/>
<keyword evidence="4" id="KW-0479">Metal-binding</keyword>
<dbReference type="Gene3D" id="3.40.50.80">
    <property type="entry name" value="Nucleotide-binding domain of ferredoxin-NADP reductase (FNR) module"/>
    <property type="match status" value="1"/>
</dbReference>
<evidence type="ECO:0000256" key="6">
    <source>
        <dbReference type="ARBA" id="ARBA00023002"/>
    </source>
</evidence>
<dbReference type="SUPFAM" id="SSF52343">
    <property type="entry name" value="Ferredoxin reductase-like, C-terminal NADP-linked domain"/>
    <property type="match status" value="1"/>
</dbReference>
<dbReference type="EMBL" id="JACBZP010000001">
    <property type="protein sequence ID" value="NYI67532.1"/>
    <property type="molecule type" value="Genomic_DNA"/>
</dbReference>
<evidence type="ECO:0000259" key="10">
    <source>
        <dbReference type="PROSITE" id="PS51384"/>
    </source>
</evidence>
<dbReference type="GO" id="GO:0046872">
    <property type="term" value="F:metal ion binding"/>
    <property type="evidence" value="ECO:0007669"/>
    <property type="project" value="UniProtKB-KW"/>
</dbReference>
<keyword evidence="2" id="KW-0285">Flavoprotein</keyword>
<dbReference type="CDD" id="cd00207">
    <property type="entry name" value="fer2"/>
    <property type="match status" value="1"/>
</dbReference>
<dbReference type="InterPro" id="IPR001709">
    <property type="entry name" value="Flavoprot_Pyr_Nucl_cyt_Rdtase"/>
</dbReference>
<dbReference type="GO" id="GO:0010124">
    <property type="term" value="P:phenylacetate catabolic process"/>
    <property type="evidence" value="ECO:0007669"/>
    <property type="project" value="InterPro"/>
</dbReference>
<dbReference type="InterPro" id="IPR006058">
    <property type="entry name" value="2Fe2S_fd_BS"/>
</dbReference>
<dbReference type="GO" id="GO:0016491">
    <property type="term" value="F:oxidoreductase activity"/>
    <property type="evidence" value="ECO:0007669"/>
    <property type="project" value="UniProtKB-KW"/>
</dbReference>
<dbReference type="Proteomes" id="UP000539111">
    <property type="component" value="Unassembled WGS sequence"/>
</dbReference>
<keyword evidence="12" id="KW-1185">Reference proteome</keyword>
<dbReference type="GO" id="GO:0051537">
    <property type="term" value="F:2 iron, 2 sulfur cluster binding"/>
    <property type="evidence" value="ECO:0007669"/>
    <property type="project" value="UniProtKB-KW"/>
</dbReference>
<dbReference type="InterPro" id="IPR008333">
    <property type="entry name" value="Cbr1-like_FAD-bd_dom"/>
</dbReference>
<dbReference type="InterPro" id="IPR001041">
    <property type="entry name" value="2Fe-2S_ferredoxin-type"/>
</dbReference>
<dbReference type="SUPFAM" id="SSF63380">
    <property type="entry name" value="Riboflavin synthase domain-like"/>
    <property type="match status" value="1"/>
</dbReference>
<dbReference type="Gene3D" id="3.10.20.30">
    <property type="match status" value="1"/>
</dbReference>
<dbReference type="InterPro" id="IPR017927">
    <property type="entry name" value="FAD-bd_FR_type"/>
</dbReference>
<dbReference type="InterPro" id="IPR050415">
    <property type="entry name" value="MRET"/>
</dbReference>
<dbReference type="SUPFAM" id="SSF54292">
    <property type="entry name" value="2Fe-2S ferredoxin-like"/>
    <property type="match status" value="1"/>
</dbReference>
<dbReference type="PANTHER" id="PTHR47354:SF8">
    <property type="entry name" value="1,2-PHENYLACETYL-COA EPOXIDASE, SUBUNIT E"/>
    <property type="match status" value="1"/>
</dbReference>
<evidence type="ECO:0000256" key="7">
    <source>
        <dbReference type="ARBA" id="ARBA00023004"/>
    </source>
</evidence>
<protein>
    <submittedName>
        <fullName evidence="11">Ring-1,2-phenylacetyl-CoA epoxidase subunit PaaE</fullName>
    </submittedName>
</protein>
<evidence type="ECO:0000256" key="8">
    <source>
        <dbReference type="ARBA" id="ARBA00023014"/>
    </source>
</evidence>
<dbReference type="Pfam" id="PF00111">
    <property type="entry name" value="Fer2"/>
    <property type="match status" value="1"/>
</dbReference>
<evidence type="ECO:0000256" key="4">
    <source>
        <dbReference type="ARBA" id="ARBA00022723"/>
    </source>
</evidence>
<dbReference type="PROSITE" id="PS51384">
    <property type="entry name" value="FAD_FR"/>
    <property type="match status" value="1"/>
</dbReference>
<evidence type="ECO:0000256" key="2">
    <source>
        <dbReference type="ARBA" id="ARBA00022630"/>
    </source>
</evidence>
<evidence type="ECO:0000313" key="12">
    <source>
        <dbReference type="Proteomes" id="UP000539111"/>
    </source>
</evidence>
<dbReference type="Gene3D" id="2.40.30.10">
    <property type="entry name" value="Translation factors"/>
    <property type="match status" value="1"/>
</dbReference>